<dbReference type="PANTHER" id="PTHR43434:SF1">
    <property type="entry name" value="PHOSPHOGLYCOLATE PHOSPHATASE"/>
    <property type="match status" value="1"/>
</dbReference>
<dbReference type="SUPFAM" id="SSF56784">
    <property type="entry name" value="HAD-like"/>
    <property type="match status" value="1"/>
</dbReference>
<evidence type="ECO:0000313" key="2">
    <source>
        <dbReference type="Proteomes" id="UP000620133"/>
    </source>
</evidence>
<dbReference type="SFLD" id="SFLDS00003">
    <property type="entry name" value="Haloacid_Dehalogenase"/>
    <property type="match status" value="1"/>
</dbReference>
<gene>
    <name evidence="1" type="ORF">MPAN_008170</name>
</gene>
<organism evidence="1 2">
    <name type="scientific">Mariniplasma anaerobium</name>
    <dbReference type="NCBI Taxonomy" id="2735436"/>
    <lineage>
        <taxon>Bacteria</taxon>
        <taxon>Bacillati</taxon>
        <taxon>Mycoplasmatota</taxon>
        <taxon>Mollicutes</taxon>
        <taxon>Acholeplasmatales</taxon>
        <taxon>Acholeplasmataceae</taxon>
        <taxon>Mariniplasma</taxon>
    </lineage>
</organism>
<dbReference type="Proteomes" id="UP000620133">
    <property type="component" value="Chromosome"/>
</dbReference>
<dbReference type="GO" id="GO:0006281">
    <property type="term" value="P:DNA repair"/>
    <property type="evidence" value="ECO:0007669"/>
    <property type="project" value="TreeGrafter"/>
</dbReference>
<dbReference type="InterPro" id="IPR023198">
    <property type="entry name" value="PGP-like_dom2"/>
</dbReference>
<proteinExistence type="predicted"/>
<sequence>MIKGIIFDMDGTILNTIDDIKDSVNHAMKICDLPLKTLQEVKDGVGRGAINLIEDVVPKHLSQEDIKIVYKIYQDHYDKNSNHKTGPYPGILALLKKLKEMNYKLAVVSNKHKYLVEELNHNIFKDYFDFSMGEVKGVPIKPEPDMLYMALDHLGLKKSEVLFIGDSDVDMITANNAGITSVGVTWGFRSKDVLIKHQASYIIDQPDQLLEIIKEVE</sequence>
<dbReference type="InterPro" id="IPR006439">
    <property type="entry name" value="HAD-SF_hydro_IA"/>
</dbReference>
<accession>A0A7U9TLG6</accession>
<dbReference type="AlphaFoldDB" id="A0A7U9TLG6"/>
<dbReference type="GO" id="GO:0005829">
    <property type="term" value="C:cytosol"/>
    <property type="evidence" value="ECO:0007669"/>
    <property type="project" value="TreeGrafter"/>
</dbReference>
<dbReference type="InterPro" id="IPR041492">
    <property type="entry name" value="HAD_2"/>
</dbReference>
<dbReference type="SFLD" id="SFLDG01129">
    <property type="entry name" value="C1.5:_HAD__Beta-PGM__Phosphata"/>
    <property type="match status" value="1"/>
</dbReference>
<dbReference type="NCBIfam" id="TIGR01509">
    <property type="entry name" value="HAD-SF-IA-v3"/>
    <property type="match status" value="1"/>
</dbReference>
<protein>
    <submittedName>
        <fullName evidence="1">Phosphoglycolate phosphatase</fullName>
    </submittedName>
</protein>
<dbReference type="NCBIfam" id="TIGR01549">
    <property type="entry name" value="HAD-SF-IA-v1"/>
    <property type="match status" value="1"/>
</dbReference>
<name>A0A7U9TLG6_9MOLU</name>
<dbReference type="SFLD" id="SFLDG01135">
    <property type="entry name" value="C1.5.6:_HAD__Beta-PGM__Phospha"/>
    <property type="match status" value="1"/>
</dbReference>
<dbReference type="InterPro" id="IPR036412">
    <property type="entry name" value="HAD-like_sf"/>
</dbReference>
<dbReference type="PRINTS" id="PR00413">
    <property type="entry name" value="HADHALOGNASE"/>
</dbReference>
<dbReference type="InterPro" id="IPR023214">
    <property type="entry name" value="HAD_sf"/>
</dbReference>
<dbReference type="KEGG" id="manr:MPAN_008170"/>
<dbReference type="GO" id="GO:0008967">
    <property type="term" value="F:phosphoglycolate phosphatase activity"/>
    <property type="evidence" value="ECO:0007669"/>
    <property type="project" value="TreeGrafter"/>
</dbReference>
<dbReference type="Gene3D" id="3.40.50.1000">
    <property type="entry name" value="HAD superfamily/HAD-like"/>
    <property type="match status" value="1"/>
</dbReference>
<dbReference type="RefSeq" id="WP_176239769.1">
    <property type="nucleotide sequence ID" value="NZ_AP024412.1"/>
</dbReference>
<dbReference type="FunFam" id="3.40.50.1000:FF:000022">
    <property type="entry name" value="Phosphoglycolate phosphatase"/>
    <property type="match status" value="1"/>
</dbReference>
<dbReference type="InterPro" id="IPR050155">
    <property type="entry name" value="HAD-like_hydrolase_sf"/>
</dbReference>
<dbReference type="Gene3D" id="1.10.150.240">
    <property type="entry name" value="Putative phosphatase, domain 2"/>
    <property type="match status" value="1"/>
</dbReference>
<dbReference type="EMBL" id="AP024412">
    <property type="protein sequence ID" value="BCR35924.1"/>
    <property type="molecule type" value="Genomic_DNA"/>
</dbReference>
<evidence type="ECO:0000313" key="1">
    <source>
        <dbReference type="EMBL" id="BCR35924.1"/>
    </source>
</evidence>
<dbReference type="Pfam" id="PF13419">
    <property type="entry name" value="HAD_2"/>
    <property type="match status" value="1"/>
</dbReference>
<dbReference type="PANTHER" id="PTHR43434">
    <property type="entry name" value="PHOSPHOGLYCOLATE PHOSPHATASE"/>
    <property type="match status" value="1"/>
</dbReference>
<reference evidence="1" key="1">
    <citation type="submission" date="2021-01" db="EMBL/GenBank/DDBJ databases">
        <title>Draft genome sequence of Acholeplasmataceae bacterium strain Mahy22.</title>
        <authorList>
            <person name="Watanabe M."/>
            <person name="Kojima H."/>
            <person name="Fukui M."/>
        </authorList>
    </citation>
    <scope>NUCLEOTIDE SEQUENCE</scope>
    <source>
        <strain evidence="1">Mahy22</strain>
    </source>
</reference>
<keyword evidence="2" id="KW-1185">Reference proteome</keyword>